<evidence type="ECO:0000313" key="10">
    <source>
        <dbReference type="Proteomes" id="UP000612456"/>
    </source>
</evidence>
<feature type="transmembrane region" description="Helical" evidence="7">
    <location>
        <begin position="140"/>
        <end position="159"/>
    </location>
</feature>
<comment type="caution">
    <text evidence="9">The sequence shown here is derived from an EMBL/GenBank/DDBJ whole genome shotgun (WGS) entry which is preliminary data.</text>
</comment>
<feature type="domain" description="ABC transmembrane type-1" evidence="8">
    <location>
        <begin position="68"/>
        <end position="259"/>
    </location>
</feature>
<dbReference type="InterPro" id="IPR000515">
    <property type="entry name" value="MetI-like"/>
</dbReference>
<evidence type="ECO:0000256" key="1">
    <source>
        <dbReference type="ARBA" id="ARBA00004651"/>
    </source>
</evidence>
<dbReference type="GO" id="GO:0055085">
    <property type="term" value="P:transmembrane transport"/>
    <property type="evidence" value="ECO:0007669"/>
    <property type="project" value="InterPro"/>
</dbReference>
<proteinExistence type="inferred from homology"/>
<sequence>MPNQFRFRTLFAHGGIWIFGLLTIIPFLILLNLSVKDLSQFNLQRWSITFPFHFENYSAAWAVIRLYIWNSFVISGVTVVAVLVLSCLAAYPMARMKFFMKEKIYYLIIALLMIPFTLTLIPLFSLIIEFKFLNSWLGLWGPYIAGGQVFCIFVLRSFFASLPEEMFEAARVDGADELRILFSIVLPLSKAIIATLGVLNILNTWNDYIWPLMVINDDGKMPITLGLSTFQQMFTTNWGPLFAGYTIASLPLILLFMFASKQFVEGLASGSIKM</sequence>
<dbReference type="InterPro" id="IPR035906">
    <property type="entry name" value="MetI-like_sf"/>
</dbReference>
<evidence type="ECO:0000256" key="2">
    <source>
        <dbReference type="ARBA" id="ARBA00022448"/>
    </source>
</evidence>
<feature type="transmembrane region" description="Helical" evidence="7">
    <location>
        <begin position="12"/>
        <end position="33"/>
    </location>
</feature>
<evidence type="ECO:0000256" key="3">
    <source>
        <dbReference type="ARBA" id="ARBA00022475"/>
    </source>
</evidence>
<evidence type="ECO:0000256" key="4">
    <source>
        <dbReference type="ARBA" id="ARBA00022692"/>
    </source>
</evidence>
<reference evidence="9" key="2">
    <citation type="submission" date="2020-09" db="EMBL/GenBank/DDBJ databases">
        <authorList>
            <person name="Sun Q."/>
            <person name="Zhou Y."/>
        </authorList>
    </citation>
    <scope>NUCLEOTIDE SEQUENCE</scope>
    <source>
        <strain evidence="9">CGMCC 1.15178</strain>
    </source>
</reference>
<accession>A0A916YND9</accession>
<feature type="transmembrane region" description="Helical" evidence="7">
    <location>
        <begin position="67"/>
        <end position="92"/>
    </location>
</feature>
<dbReference type="GO" id="GO:0005886">
    <property type="term" value="C:plasma membrane"/>
    <property type="evidence" value="ECO:0007669"/>
    <property type="project" value="UniProtKB-SubCell"/>
</dbReference>
<dbReference type="EMBL" id="BMHP01000001">
    <property type="protein sequence ID" value="GGD53714.1"/>
    <property type="molecule type" value="Genomic_DNA"/>
</dbReference>
<feature type="transmembrane region" description="Helical" evidence="7">
    <location>
        <begin position="180"/>
        <end position="202"/>
    </location>
</feature>
<dbReference type="Proteomes" id="UP000612456">
    <property type="component" value="Unassembled WGS sequence"/>
</dbReference>
<comment type="subcellular location">
    <subcellularLocation>
        <location evidence="1 7">Cell membrane</location>
        <topology evidence="1 7">Multi-pass membrane protein</topology>
    </subcellularLocation>
</comment>
<dbReference type="AlphaFoldDB" id="A0A916YND9"/>
<evidence type="ECO:0000259" key="8">
    <source>
        <dbReference type="PROSITE" id="PS50928"/>
    </source>
</evidence>
<dbReference type="RefSeq" id="WP_188989517.1">
    <property type="nucleotide sequence ID" value="NZ_BMHP01000001.1"/>
</dbReference>
<dbReference type="CDD" id="cd06261">
    <property type="entry name" value="TM_PBP2"/>
    <property type="match status" value="1"/>
</dbReference>
<keyword evidence="4 7" id="KW-0812">Transmembrane</keyword>
<gene>
    <name evidence="9" type="ORF">GCM10010911_09080</name>
</gene>
<dbReference type="PANTHER" id="PTHR43744">
    <property type="entry name" value="ABC TRANSPORTER PERMEASE PROTEIN MG189-RELATED-RELATED"/>
    <property type="match status" value="1"/>
</dbReference>
<reference evidence="9" key="1">
    <citation type="journal article" date="2014" name="Int. J. Syst. Evol. Microbiol.">
        <title>Complete genome sequence of Corynebacterium casei LMG S-19264T (=DSM 44701T), isolated from a smear-ripened cheese.</title>
        <authorList>
            <consortium name="US DOE Joint Genome Institute (JGI-PGF)"/>
            <person name="Walter F."/>
            <person name="Albersmeier A."/>
            <person name="Kalinowski J."/>
            <person name="Ruckert C."/>
        </authorList>
    </citation>
    <scope>NUCLEOTIDE SEQUENCE</scope>
    <source>
        <strain evidence="9">CGMCC 1.15178</strain>
    </source>
</reference>
<evidence type="ECO:0000256" key="5">
    <source>
        <dbReference type="ARBA" id="ARBA00022989"/>
    </source>
</evidence>
<protein>
    <submittedName>
        <fullName evidence="9">Sugar ABC transporter permease</fullName>
    </submittedName>
</protein>
<dbReference type="PROSITE" id="PS50928">
    <property type="entry name" value="ABC_TM1"/>
    <property type="match status" value="1"/>
</dbReference>
<name>A0A916YND9_9BACL</name>
<dbReference type="SUPFAM" id="SSF161098">
    <property type="entry name" value="MetI-like"/>
    <property type="match status" value="1"/>
</dbReference>
<keyword evidence="3" id="KW-1003">Cell membrane</keyword>
<evidence type="ECO:0000256" key="6">
    <source>
        <dbReference type="ARBA" id="ARBA00023136"/>
    </source>
</evidence>
<keyword evidence="6 7" id="KW-0472">Membrane</keyword>
<organism evidence="9 10">
    <name type="scientific">Paenibacillus nasutitermitis</name>
    <dbReference type="NCBI Taxonomy" id="1652958"/>
    <lineage>
        <taxon>Bacteria</taxon>
        <taxon>Bacillati</taxon>
        <taxon>Bacillota</taxon>
        <taxon>Bacilli</taxon>
        <taxon>Bacillales</taxon>
        <taxon>Paenibacillaceae</taxon>
        <taxon>Paenibacillus</taxon>
    </lineage>
</organism>
<feature type="transmembrane region" description="Helical" evidence="7">
    <location>
        <begin position="104"/>
        <end position="128"/>
    </location>
</feature>
<keyword evidence="5 7" id="KW-1133">Transmembrane helix</keyword>
<dbReference type="Gene3D" id="1.10.3720.10">
    <property type="entry name" value="MetI-like"/>
    <property type="match status" value="1"/>
</dbReference>
<dbReference type="PANTHER" id="PTHR43744:SF8">
    <property type="entry name" value="SN-GLYCEROL-3-PHOSPHATE TRANSPORT SYSTEM PERMEASE PROTEIN UGPE"/>
    <property type="match status" value="1"/>
</dbReference>
<comment type="similarity">
    <text evidence="7">Belongs to the binding-protein-dependent transport system permease family.</text>
</comment>
<keyword evidence="2 7" id="KW-0813">Transport</keyword>
<keyword evidence="10" id="KW-1185">Reference proteome</keyword>
<evidence type="ECO:0000256" key="7">
    <source>
        <dbReference type="RuleBase" id="RU363032"/>
    </source>
</evidence>
<dbReference type="Pfam" id="PF00528">
    <property type="entry name" value="BPD_transp_1"/>
    <property type="match status" value="1"/>
</dbReference>
<evidence type="ECO:0000313" key="9">
    <source>
        <dbReference type="EMBL" id="GGD53714.1"/>
    </source>
</evidence>
<feature type="transmembrane region" description="Helical" evidence="7">
    <location>
        <begin position="238"/>
        <end position="259"/>
    </location>
</feature>